<evidence type="ECO:0000313" key="8">
    <source>
        <dbReference type="Proteomes" id="UP000214646"/>
    </source>
</evidence>
<dbReference type="AlphaFoldDB" id="A0A225DFE8"/>
<dbReference type="NCBIfam" id="TIGR01730">
    <property type="entry name" value="RND_mfp"/>
    <property type="match status" value="1"/>
</dbReference>
<dbReference type="Gene3D" id="2.40.30.170">
    <property type="match status" value="1"/>
</dbReference>
<dbReference type="Pfam" id="PF25954">
    <property type="entry name" value="Beta-barrel_RND_2"/>
    <property type="match status" value="1"/>
</dbReference>
<organism evidence="7 8">
    <name type="scientific">Fimbriiglobus ruber</name>
    <dbReference type="NCBI Taxonomy" id="1908690"/>
    <lineage>
        <taxon>Bacteria</taxon>
        <taxon>Pseudomonadati</taxon>
        <taxon>Planctomycetota</taxon>
        <taxon>Planctomycetia</taxon>
        <taxon>Gemmatales</taxon>
        <taxon>Gemmataceae</taxon>
        <taxon>Fimbriiglobus</taxon>
    </lineage>
</organism>
<dbReference type="GO" id="GO:0030288">
    <property type="term" value="C:outer membrane-bounded periplasmic space"/>
    <property type="evidence" value="ECO:0007669"/>
    <property type="project" value="TreeGrafter"/>
</dbReference>
<dbReference type="GO" id="GO:0060003">
    <property type="term" value="P:copper ion export"/>
    <property type="evidence" value="ECO:0007669"/>
    <property type="project" value="TreeGrafter"/>
</dbReference>
<keyword evidence="3" id="KW-1133">Transmembrane helix</keyword>
<comment type="caution">
    <text evidence="7">The sequence shown here is derived from an EMBL/GenBank/DDBJ whole genome shotgun (WGS) entry which is preliminary data.</text>
</comment>
<accession>A0A225DFE8</accession>
<keyword evidence="3" id="KW-0472">Membrane</keyword>
<feature type="domain" description="CusB-like beta-barrel" evidence="4">
    <location>
        <begin position="363"/>
        <end position="436"/>
    </location>
</feature>
<dbReference type="GO" id="GO:0015679">
    <property type="term" value="P:plasma membrane copper ion transport"/>
    <property type="evidence" value="ECO:0007669"/>
    <property type="project" value="TreeGrafter"/>
</dbReference>
<feature type="domain" description="CzcB-like barrel-sandwich hybrid" evidence="5">
    <location>
        <begin position="188"/>
        <end position="360"/>
    </location>
</feature>
<dbReference type="InterPro" id="IPR058647">
    <property type="entry name" value="BSH_CzcB-like"/>
</dbReference>
<gene>
    <name evidence="7" type="ORF">FRUB_09957</name>
</gene>
<dbReference type="Pfam" id="PF25973">
    <property type="entry name" value="BSH_CzcB"/>
    <property type="match status" value="1"/>
</dbReference>
<dbReference type="SUPFAM" id="SSF111369">
    <property type="entry name" value="HlyD-like secretion proteins"/>
    <property type="match status" value="1"/>
</dbReference>
<dbReference type="InterPro" id="IPR051909">
    <property type="entry name" value="MFP_Cation_Efflux"/>
</dbReference>
<dbReference type="GO" id="GO:0022857">
    <property type="term" value="F:transmembrane transporter activity"/>
    <property type="evidence" value="ECO:0007669"/>
    <property type="project" value="InterPro"/>
</dbReference>
<evidence type="ECO:0000313" key="7">
    <source>
        <dbReference type="EMBL" id="OWK35115.1"/>
    </source>
</evidence>
<evidence type="ECO:0000256" key="2">
    <source>
        <dbReference type="ARBA" id="ARBA00022448"/>
    </source>
</evidence>
<evidence type="ECO:0000259" key="5">
    <source>
        <dbReference type="Pfam" id="PF25973"/>
    </source>
</evidence>
<sequence>MVPTASAPARPSNLWLHRIGRLLRIGVSLGLTALCVGGVVFVGLATDWGVPRLSKLTGDDEPAVKDWCAEHGVPEVSCVECKPDLLPRPAPQGWCAAHGVFECPIEHPEVAHTATPTPSDGARERAERALAYAPRSENNSACKLHERRIQFPSREAFERLTIGLAPATLGPVSEGVVAPGEVSYDPVRVARVGPRAAGVVWRADRWTGDRVRRGDVVALVDAADIGHAKAEFIQAIVAEDLKTKMRDSLASSPGTILRKDVEAAEGAVAEAHVRLALAEQGLLNLGLAVPPAYRAIPVGDLAAKIQYLGIPQSLVGDVAAHTRSSNLLPVTAPFDGVIISRSTGPGETADPKGVLYTIADTSTVWLTANTRPEDADRVKMGQPVRFRQQGRPDIWTGTVAWVSPVVDPATRTVPVRVSLPNPDGQLKAKTYGTAEIIQRDEPHALLVPSAAVHSEGDCRVVFVRDRNFESSEYKVFHVRTVRVGAKTETQTEIAAGLLPGEVVATTGSGVLRAELLRATIHADEELTTKR</sequence>
<dbReference type="Proteomes" id="UP000214646">
    <property type="component" value="Unassembled WGS sequence"/>
</dbReference>
<keyword evidence="8" id="KW-1185">Reference proteome</keyword>
<keyword evidence="2" id="KW-0813">Transport</keyword>
<evidence type="ECO:0000259" key="6">
    <source>
        <dbReference type="Pfam" id="PF25975"/>
    </source>
</evidence>
<feature type="transmembrane region" description="Helical" evidence="3">
    <location>
        <begin position="22"/>
        <end position="45"/>
    </location>
</feature>
<protein>
    <submittedName>
        <fullName evidence="7">Putative Co/Zn/Cd efflux system membrane fusion protein</fullName>
    </submittedName>
</protein>
<dbReference type="PANTHER" id="PTHR30097">
    <property type="entry name" value="CATION EFFLUX SYSTEM PROTEIN CUSB"/>
    <property type="match status" value="1"/>
</dbReference>
<dbReference type="Gene3D" id="2.40.420.20">
    <property type="match status" value="1"/>
</dbReference>
<evidence type="ECO:0000256" key="3">
    <source>
        <dbReference type="SAM" id="Phobius"/>
    </source>
</evidence>
<dbReference type="FunFam" id="2.40.30.170:FF:000010">
    <property type="entry name" value="Efflux RND transporter periplasmic adaptor subunit"/>
    <property type="match status" value="1"/>
</dbReference>
<evidence type="ECO:0000256" key="1">
    <source>
        <dbReference type="ARBA" id="ARBA00009477"/>
    </source>
</evidence>
<name>A0A225DFE8_9BACT</name>
<reference evidence="8" key="1">
    <citation type="submission" date="2017-06" db="EMBL/GenBank/DDBJ databases">
        <title>Genome analysis of Fimbriiglobus ruber SP5, the first member of the order Planctomycetales with confirmed chitinolytic capability.</title>
        <authorList>
            <person name="Ravin N.V."/>
            <person name="Rakitin A.L."/>
            <person name="Ivanova A.A."/>
            <person name="Beletsky A.V."/>
            <person name="Kulichevskaya I.S."/>
            <person name="Mardanov A.V."/>
            <person name="Dedysh S.N."/>
        </authorList>
    </citation>
    <scope>NUCLEOTIDE SEQUENCE [LARGE SCALE GENOMIC DNA]</scope>
    <source>
        <strain evidence="8">SP5</strain>
    </source>
</reference>
<dbReference type="GO" id="GO:0046914">
    <property type="term" value="F:transition metal ion binding"/>
    <property type="evidence" value="ECO:0007669"/>
    <property type="project" value="TreeGrafter"/>
</dbReference>
<dbReference type="InterPro" id="IPR006143">
    <property type="entry name" value="RND_pump_MFP"/>
</dbReference>
<evidence type="ECO:0000259" key="4">
    <source>
        <dbReference type="Pfam" id="PF25954"/>
    </source>
</evidence>
<dbReference type="InterPro" id="IPR058792">
    <property type="entry name" value="Beta-barrel_RND_2"/>
</dbReference>
<dbReference type="GO" id="GO:0016020">
    <property type="term" value="C:membrane"/>
    <property type="evidence" value="ECO:0007669"/>
    <property type="project" value="InterPro"/>
</dbReference>
<feature type="domain" description="CzcB-like C-terminal circularly permuted SH3-like" evidence="6">
    <location>
        <begin position="446"/>
        <end position="511"/>
    </location>
</feature>
<dbReference type="InterPro" id="IPR058649">
    <property type="entry name" value="CzcB_C"/>
</dbReference>
<dbReference type="EMBL" id="NIDE01000019">
    <property type="protein sequence ID" value="OWK35115.1"/>
    <property type="molecule type" value="Genomic_DNA"/>
</dbReference>
<dbReference type="PANTHER" id="PTHR30097:SF15">
    <property type="entry name" value="CATION EFFLUX SYSTEM PROTEIN CUSB"/>
    <property type="match status" value="1"/>
</dbReference>
<dbReference type="Pfam" id="PF25975">
    <property type="entry name" value="CzcB_C"/>
    <property type="match status" value="1"/>
</dbReference>
<comment type="similarity">
    <text evidence="1">Belongs to the membrane fusion protein (MFP) (TC 8.A.1) family.</text>
</comment>
<keyword evidence="3" id="KW-0812">Transmembrane</keyword>
<proteinExistence type="inferred from homology"/>